<dbReference type="InterPro" id="IPR018004">
    <property type="entry name" value="KilA/APSES_HTH"/>
</dbReference>
<dbReference type="OrthoDB" id="9178758at2"/>
<evidence type="ECO:0000259" key="1">
    <source>
        <dbReference type="PROSITE" id="PS51301"/>
    </source>
</evidence>
<dbReference type="Pfam" id="PF04383">
    <property type="entry name" value="KilA-N"/>
    <property type="match status" value="1"/>
</dbReference>
<dbReference type="InterPro" id="IPR036887">
    <property type="entry name" value="HTH_APSES_sf"/>
</dbReference>
<accession>F7TB76</accession>
<dbReference type="RefSeq" id="WP_006396243.1">
    <property type="nucleotide sequence ID" value="NZ_GL982460.1"/>
</dbReference>
<organism evidence="2 3">
    <name type="scientific">Achromobacter insuavis AXX-A</name>
    <dbReference type="NCBI Taxonomy" id="1003200"/>
    <lineage>
        <taxon>Bacteria</taxon>
        <taxon>Pseudomonadati</taxon>
        <taxon>Pseudomonadota</taxon>
        <taxon>Betaproteobacteria</taxon>
        <taxon>Burkholderiales</taxon>
        <taxon>Alcaligenaceae</taxon>
        <taxon>Achromobacter</taxon>
    </lineage>
</organism>
<dbReference type="AlphaFoldDB" id="F7TB76"/>
<dbReference type="Gene3D" id="3.10.260.10">
    <property type="entry name" value="Transcription regulator HTH, APSES-type DNA-binding domain"/>
    <property type="match status" value="1"/>
</dbReference>
<name>F7TB76_9BURK</name>
<dbReference type="HOGENOM" id="CLU_094519_0_0_4"/>
<dbReference type="InterPro" id="IPR058744">
    <property type="entry name" value="BstA-like_C"/>
</dbReference>
<protein>
    <submittedName>
        <fullName evidence="2">KilA-like protein</fullName>
    </submittedName>
</protein>
<dbReference type="EMBL" id="AFRQ01000157">
    <property type="protein sequence ID" value="EGP42433.1"/>
    <property type="molecule type" value="Genomic_DNA"/>
</dbReference>
<dbReference type="SUPFAM" id="SSF54616">
    <property type="entry name" value="DNA-binding domain of Mlu1-box binding protein MBP1"/>
    <property type="match status" value="1"/>
</dbReference>
<dbReference type="SMART" id="SM01252">
    <property type="entry name" value="KilA-N"/>
    <property type="match status" value="1"/>
</dbReference>
<evidence type="ECO:0000313" key="3">
    <source>
        <dbReference type="Proteomes" id="UP000004853"/>
    </source>
</evidence>
<dbReference type="InterPro" id="IPR017880">
    <property type="entry name" value="KilA_N"/>
</dbReference>
<feature type="domain" description="KilA-N" evidence="1">
    <location>
        <begin position="6"/>
        <end position="110"/>
    </location>
</feature>
<evidence type="ECO:0000313" key="2">
    <source>
        <dbReference type="EMBL" id="EGP42433.1"/>
    </source>
</evidence>
<sequence length="256" mass="28990">MTQIDLPVIPRLVEGSLIQQRAADGYINATAMCNAAGKKISHYFEVRSTKEFLAELALDTRMPLEQLVQILKGGNPAYQGTWVHPQVAIHLAQWLSPKFAVQVAKWVYEWMSGGAPTGATASAIPVHIQRYLANVSEIPRTHFSILNELTFSLVAPLEADGYSLPEKMVPDISQGRMFSDWLRKEKGIEPKSFPTYKHRYMDGRVVDARLYPNELLADFRRHFHEVWMPTKCHAYFAERDVKALPYLPKLLAAPKA</sequence>
<dbReference type="Pfam" id="PF26567">
    <property type="entry name" value="BstA_C"/>
    <property type="match status" value="1"/>
</dbReference>
<dbReference type="eggNOG" id="ENOG502Z9J9">
    <property type="taxonomic scope" value="Bacteria"/>
</dbReference>
<dbReference type="Proteomes" id="UP000004853">
    <property type="component" value="Unassembled WGS sequence"/>
</dbReference>
<dbReference type="PROSITE" id="PS51301">
    <property type="entry name" value="KILA_N"/>
    <property type="match status" value="1"/>
</dbReference>
<comment type="caution">
    <text evidence="2">The sequence shown here is derived from an EMBL/GenBank/DDBJ whole genome shotgun (WGS) entry which is preliminary data.</text>
</comment>
<reference evidence="2 3" key="1">
    <citation type="submission" date="2011-06" db="EMBL/GenBank/DDBJ databases">
        <authorList>
            <person name="Bador J."/>
            <person name="Amoureux L."/>
            <person name="Neuwirth C."/>
        </authorList>
    </citation>
    <scope>NUCLEOTIDE SEQUENCE [LARGE SCALE GENOMIC DNA]</scope>
    <source>
        <strain evidence="2 3">AXX-A</strain>
    </source>
</reference>
<proteinExistence type="predicted"/>
<gene>
    <name evidence="2" type="ORF">AXXA_31142</name>
</gene>
<dbReference type="GO" id="GO:0003677">
    <property type="term" value="F:DNA binding"/>
    <property type="evidence" value="ECO:0007669"/>
    <property type="project" value="InterPro"/>
</dbReference>